<evidence type="ECO:0000313" key="3">
    <source>
        <dbReference type="EMBL" id="OGC41449.1"/>
    </source>
</evidence>
<sequence length="377" mass="42686">MKILLVSDIFYPHVGGVSEHMFNLWKCLKSKSNDIKVLAPSFGINKPYDDPDFVRIGRAFKFPINKSISVIAIGISISRQVREFLDQQNFDIIHIHGPLSPVLQYYALKYSRTTNIITYHCAHESSLGYLLAEPILEQYDRKLHGRIAVSSVARDSVARYFHGEYTIIPNGIDTKRFNPDNPPLPDLNSGGPRILFLGRFEPRKGLKYLLRAFSRVVEEFPDAKLIIAGQGILGKHYRIYINDRLKNNIIIKDNIANQLLPRLYASCDIFCSPATGAESFGIVLLEAMASGKPIVATDISGYRQVMTQGKEGYFCLPGNYKSLAERIIAMLSDRERQKEMGANGRKKALNFDWDIISNKVIEYYQNIMSKRNNVCGV</sequence>
<dbReference type="Pfam" id="PF00534">
    <property type="entry name" value="Glycos_transf_1"/>
    <property type="match status" value="1"/>
</dbReference>
<dbReference type="InterPro" id="IPR001296">
    <property type="entry name" value="Glyco_trans_1"/>
</dbReference>
<evidence type="ECO:0000259" key="2">
    <source>
        <dbReference type="Pfam" id="PF13439"/>
    </source>
</evidence>
<dbReference type="InterPro" id="IPR028098">
    <property type="entry name" value="Glyco_trans_4-like_N"/>
</dbReference>
<feature type="domain" description="Glycosyl transferase family 1" evidence="1">
    <location>
        <begin position="187"/>
        <end position="346"/>
    </location>
</feature>
<gene>
    <name evidence="3" type="ORF">A2Y85_05855</name>
</gene>
<dbReference type="Gene3D" id="3.40.50.2000">
    <property type="entry name" value="Glycogen Phosphorylase B"/>
    <property type="match status" value="2"/>
</dbReference>
<evidence type="ECO:0000259" key="1">
    <source>
        <dbReference type="Pfam" id="PF00534"/>
    </source>
</evidence>
<proteinExistence type="predicted"/>
<dbReference type="SUPFAM" id="SSF53756">
    <property type="entry name" value="UDP-Glycosyltransferase/glycogen phosphorylase"/>
    <property type="match status" value="1"/>
</dbReference>
<feature type="domain" description="Glycosyltransferase subfamily 4-like N-terminal" evidence="2">
    <location>
        <begin position="14"/>
        <end position="176"/>
    </location>
</feature>
<protein>
    <recommendedName>
        <fullName evidence="5">Glycosyltransferase subfamily 4-like N-terminal domain-containing protein</fullName>
    </recommendedName>
</protein>
<evidence type="ECO:0008006" key="5">
    <source>
        <dbReference type="Google" id="ProtNLM"/>
    </source>
</evidence>
<dbReference type="PANTHER" id="PTHR45947">
    <property type="entry name" value="SULFOQUINOVOSYL TRANSFERASE SQD2"/>
    <property type="match status" value="1"/>
</dbReference>
<accession>A0A1F4U981</accession>
<reference evidence="3 4" key="1">
    <citation type="journal article" date="2016" name="Nat. Commun.">
        <title>Thousands of microbial genomes shed light on interconnected biogeochemical processes in an aquifer system.</title>
        <authorList>
            <person name="Anantharaman K."/>
            <person name="Brown C.T."/>
            <person name="Hug L.A."/>
            <person name="Sharon I."/>
            <person name="Castelle C.J."/>
            <person name="Probst A.J."/>
            <person name="Thomas B.C."/>
            <person name="Singh A."/>
            <person name="Wilkins M.J."/>
            <person name="Karaoz U."/>
            <person name="Brodie E.L."/>
            <person name="Williams K.H."/>
            <person name="Hubbard S.S."/>
            <person name="Banfield J.F."/>
        </authorList>
    </citation>
    <scope>NUCLEOTIDE SEQUENCE [LARGE SCALE GENOMIC DNA]</scope>
</reference>
<dbReference type="Proteomes" id="UP000177025">
    <property type="component" value="Unassembled WGS sequence"/>
</dbReference>
<dbReference type="PANTHER" id="PTHR45947:SF3">
    <property type="entry name" value="SULFOQUINOVOSYL TRANSFERASE SQD2"/>
    <property type="match status" value="1"/>
</dbReference>
<organism evidence="3 4">
    <name type="scientific">candidate division WOR-3 bacterium RBG_13_43_14</name>
    <dbReference type="NCBI Taxonomy" id="1802590"/>
    <lineage>
        <taxon>Bacteria</taxon>
        <taxon>Bacteria division WOR-3</taxon>
    </lineage>
</organism>
<dbReference type="InterPro" id="IPR050194">
    <property type="entry name" value="Glycosyltransferase_grp1"/>
</dbReference>
<dbReference type="GO" id="GO:0016757">
    <property type="term" value="F:glycosyltransferase activity"/>
    <property type="evidence" value="ECO:0007669"/>
    <property type="project" value="InterPro"/>
</dbReference>
<name>A0A1F4U981_UNCW3</name>
<dbReference type="AlphaFoldDB" id="A0A1F4U981"/>
<dbReference type="EMBL" id="MEUM01000106">
    <property type="protein sequence ID" value="OGC41449.1"/>
    <property type="molecule type" value="Genomic_DNA"/>
</dbReference>
<evidence type="ECO:0000313" key="4">
    <source>
        <dbReference type="Proteomes" id="UP000177025"/>
    </source>
</evidence>
<dbReference type="Pfam" id="PF13439">
    <property type="entry name" value="Glyco_transf_4"/>
    <property type="match status" value="1"/>
</dbReference>
<comment type="caution">
    <text evidence="3">The sequence shown here is derived from an EMBL/GenBank/DDBJ whole genome shotgun (WGS) entry which is preliminary data.</text>
</comment>
<dbReference type="CDD" id="cd03801">
    <property type="entry name" value="GT4_PimA-like"/>
    <property type="match status" value="1"/>
</dbReference>